<dbReference type="InterPro" id="IPR050807">
    <property type="entry name" value="TransReg_Diox_bact_type"/>
</dbReference>
<dbReference type="Proteomes" id="UP000830115">
    <property type="component" value="Chromosome"/>
</dbReference>
<dbReference type="PROSITE" id="PS50943">
    <property type="entry name" value="HTH_CROC1"/>
    <property type="match status" value="1"/>
</dbReference>
<keyword evidence="3" id="KW-0238">DNA-binding</keyword>
<evidence type="ECO:0000313" key="7">
    <source>
        <dbReference type="Proteomes" id="UP000830115"/>
    </source>
</evidence>
<dbReference type="CDD" id="cd00093">
    <property type="entry name" value="HTH_XRE"/>
    <property type="match status" value="1"/>
</dbReference>
<dbReference type="EMBL" id="CP086322">
    <property type="protein sequence ID" value="UQA96808.1"/>
    <property type="molecule type" value="Genomic_DNA"/>
</dbReference>
<dbReference type="Gene3D" id="1.10.260.40">
    <property type="entry name" value="lambda repressor-like DNA-binding domains"/>
    <property type="match status" value="1"/>
</dbReference>
<reference evidence="6" key="1">
    <citation type="submission" date="2021-10" db="EMBL/GenBank/DDBJ databases">
        <title>Streptomyces nigrumlapis sp.nov.,an antimicrobial producing actinobacterium isolated from Black Gobi rocks.</title>
        <authorList>
            <person name="Wen Y."/>
            <person name="Zhang W."/>
            <person name="Liu X.G."/>
        </authorList>
    </citation>
    <scope>NUCLEOTIDE SEQUENCE</scope>
    <source>
        <strain evidence="6">ST13-2-2</strain>
    </source>
</reference>
<evidence type="ECO:0000256" key="2">
    <source>
        <dbReference type="ARBA" id="ARBA00023015"/>
    </source>
</evidence>
<evidence type="ECO:0000256" key="1">
    <source>
        <dbReference type="ARBA" id="ARBA00007227"/>
    </source>
</evidence>
<evidence type="ECO:0000313" key="6">
    <source>
        <dbReference type="EMBL" id="UQA96808.1"/>
    </source>
</evidence>
<dbReference type="Pfam" id="PF13560">
    <property type="entry name" value="HTH_31"/>
    <property type="match status" value="1"/>
</dbReference>
<proteinExistence type="inferred from homology"/>
<dbReference type="PANTHER" id="PTHR46797:SF23">
    <property type="entry name" value="HTH-TYPE TRANSCRIPTIONAL REGULATOR SUTR"/>
    <property type="match status" value="1"/>
</dbReference>
<evidence type="ECO:0000256" key="4">
    <source>
        <dbReference type="ARBA" id="ARBA00023163"/>
    </source>
</evidence>
<keyword evidence="7" id="KW-1185">Reference proteome</keyword>
<dbReference type="PANTHER" id="PTHR46797">
    <property type="entry name" value="HTH-TYPE TRANSCRIPTIONAL REGULATOR"/>
    <property type="match status" value="1"/>
</dbReference>
<dbReference type="InterPro" id="IPR018653">
    <property type="entry name" value="ScfR_C"/>
</dbReference>
<evidence type="ECO:0000259" key="5">
    <source>
        <dbReference type="PROSITE" id="PS50943"/>
    </source>
</evidence>
<dbReference type="InterPro" id="IPR001387">
    <property type="entry name" value="Cro/C1-type_HTH"/>
</dbReference>
<dbReference type="SUPFAM" id="SSF47413">
    <property type="entry name" value="lambda repressor-like DNA-binding domains"/>
    <property type="match status" value="1"/>
</dbReference>
<evidence type="ECO:0000256" key="3">
    <source>
        <dbReference type="ARBA" id="ARBA00023125"/>
    </source>
</evidence>
<organism evidence="6 7">
    <name type="scientific">Streptomyces halobius</name>
    <dbReference type="NCBI Taxonomy" id="2879846"/>
    <lineage>
        <taxon>Bacteria</taxon>
        <taxon>Bacillati</taxon>
        <taxon>Actinomycetota</taxon>
        <taxon>Actinomycetes</taxon>
        <taxon>Kitasatosporales</taxon>
        <taxon>Streptomycetaceae</taxon>
        <taxon>Streptomyces</taxon>
    </lineage>
</organism>
<dbReference type="Pfam" id="PF06114">
    <property type="entry name" value="Peptidase_M78"/>
    <property type="match status" value="1"/>
</dbReference>
<accession>A0ABY4MI90</accession>
<dbReference type="InterPro" id="IPR026281">
    <property type="entry name" value="HTH_RamB"/>
</dbReference>
<dbReference type="Pfam" id="PF09856">
    <property type="entry name" value="ScfRs"/>
    <property type="match status" value="1"/>
</dbReference>
<dbReference type="InterPro" id="IPR010359">
    <property type="entry name" value="IrrE_HExxH"/>
</dbReference>
<sequence>MSKTYAGARLRRLREERRMSQTELARVLAISPSYLNQMEHDSRPLTVPVLLRLTEAFGVDPGFFSQRDTSRLVADLRETLADDVAERRISASDLQELAHRLPAVGEVLLRLSRRNQELGEQLAQAADGRGTGTGATTARTPHEEIREFFYRRQNYLHEADTAAEELARRIGIRPGEVRQTLAARLADRHGVRVTADGDRPHHYDPQGRTLHLSLRLRPGQQAFRMATQLALLEYGDQLSQHAGEDFDEGSPTWKLARIGVANYFAAALTLPYRDFHTAAEEMRYDIERLTDRFGLGHETVCHRLSTLQRPRLRGVPFSFVRVDRAGNMSKRQSATGFHFSRAGGTCPLWNIYEAFAAPGRIHVQIAAMPDGQRHLWTARTVTRSRGGWGEPGKTFAIGLGCEIRHASRLVYSDGLDLDNASAATPIGMGCRVCERLNCPQRAVPPLGQPLAIDENSSTFVPYPVFGATSP</sequence>
<name>A0ABY4MI90_9ACTN</name>
<gene>
    <name evidence="6" type="ORF">K9S39_37465</name>
</gene>
<dbReference type="SMART" id="SM00530">
    <property type="entry name" value="HTH_XRE"/>
    <property type="match status" value="1"/>
</dbReference>
<comment type="similarity">
    <text evidence="1">Belongs to the short-chain fatty acyl-CoA assimilation regulator (ScfR) family.</text>
</comment>
<protein>
    <submittedName>
        <fullName evidence="6">Short-chain fatty acyl-CoA regulator family protein</fullName>
    </submittedName>
</protein>
<dbReference type="PIRSF" id="PIRSF019251">
    <property type="entry name" value="Rv0465c"/>
    <property type="match status" value="1"/>
</dbReference>
<keyword evidence="2" id="KW-0805">Transcription regulation</keyword>
<dbReference type="InterPro" id="IPR010982">
    <property type="entry name" value="Lambda_DNA-bd_dom_sf"/>
</dbReference>
<keyword evidence="4" id="KW-0804">Transcription</keyword>
<feature type="domain" description="HTH cro/C1-type" evidence="5">
    <location>
        <begin position="10"/>
        <end position="64"/>
    </location>
</feature>
<dbReference type="RefSeq" id="WP_248867730.1">
    <property type="nucleotide sequence ID" value="NZ_CP086322.1"/>
</dbReference>